<evidence type="ECO:0000256" key="4">
    <source>
        <dbReference type="ARBA" id="ARBA00022741"/>
    </source>
</evidence>
<evidence type="ECO:0000256" key="7">
    <source>
        <dbReference type="ARBA" id="ARBA00023136"/>
    </source>
</evidence>
<dbReference type="PROSITE" id="PS00211">
    <property type="entry name" value="ABC_TRANSPORTER_1"/>
    <property type="match status" value="1"/>
</dbReference>
<name>A0ABV6Z5E8_UNCC1</name>
<feature type="compositionally biased region" description="Basic and acidic residues" evidence="8">
    <location>
        <begin position="318"/>
        <end position="336"/>
    </location>
</feature>
<dbReference type="Proteomes" id="UP001594351">
    <property type="component" value="Unassembled WGS sequence"/>
</dbReference>
<dbReference type="PROSITE" id="PS50893">
    <property type="entry name" value="ABC_TRANSPORTER_2"/>
    <property type="match status" value="1"/>
</dbReference>
<keyword evidence="4" id="KW-0547">Nucleotide-binding</keyword>
<evidence type="ECO:0000256" key="1">
    <source>
        <dbReference type="ARBA" id="ARBA00004141"/>
    </source>
</evidence>
<keyword evidence="5 10" id="KW-0067">ATP-binding</keyword>
<dbReference type="PANTHER" id="PTHR48041:SF139">
    <property type="entry name" value="PROTEIN SCARLET"/>
    <property type="match status" value="1"/>
</dbReference>
<dbReference type="InterPro" id="IPR017871">
    <property type="entry name" value="ABC_transporter-like_CS"/>
</dbReference>
<dbReference type="GO" id="GO:0005524">
    <property type="term" value="F:ATP binding"/>
    <property type="evidence" value="ECO:0007669"/>
    <property type="project" value="UniProtKB-KW"/>
</dbReference>
<sequence>MFLLKAQNVGLTIGATPILHHLSFTLFPGELVGLLGPSGCGKSTLIRVLLGMMAPTTGTVQYQDGLTEPDGEQTRPIMGYVPQDDIVHPSLSIERAFYYSYLLRTGPDTSSEEAEKRVYQVMKILELTKRARMKIKFLSGGERKRVNLGIELLTDPNLLFLDEPTAGLDPYLERQMMKLFGKLTSQQRSLFVTTHLMANISLFDVLIFMAQGYLVFGGKSQAALQFFEVTDHERIYSKIRLMPAHKLAKHFRQSPFFAAFVGRQPPLVSGHASAREITPAFNSPETSIQSGVRAKEEAHPTSSTPSEARGTSTTIESELQRMKDKIKNKNQHHPEE</sequence>
<dbReference type="InterPro" id="IPR003439">
    <property type="entry name" value="ABC_transporter-like_ATP-bd"/>
</dbReference>
<feature type="region of interest" description="Disordered" evidence="8">
    <location>
        <begin position="276"/>
        <end position="336"/>
    </location>
</feature>
<evidence type="ECO:0000313" key="10">
    <source>
        <dbReference type="EMBL" id="MFC1853674.1"/>
    </source>
</evidence>
<dbReference type="SUPFAM" id="SSF52540">
    <property type="entry name" value="P-loop containing nucleoside triphosphate hydrolases"/>
    <property type="match status" value="1"/>
</dbReference>
<organism evidence="10 11">
    <name type="scientific">candidate division CSSED10-310 bacterium</name>
    <dbReference type="NCBI Taxonomy" id="2855610"/>
    <lineage>
        <taxon>Bacteria</taxon>
        <taxon>Bacteria division CSSED10-310</taxon>
    </lineage>
</organism>
<evidence type="ECO:0000256" key="3">
    <source>
        <dbReference type="ARBA" id="ARBA00022692"/>
    </source>
</evidence>
<feature type="compositionally biased region" description="Polar residues" evidence="8">
    <location>
        <begin position="280"/>
        <end position="290"/>
    </location>
</feature>
<comment type="caution">
    <text evidence="10">The sequence shown here is derived from an EMBL/GenBank/DDBJ whole genome shotgun (WGS) entry which is preliminary data.</text>
</comment>
<keyword evidence="2" id="KW-0813">Transport</keyword>
<proteinExistence type="predicted"/>
<evidence type="ECO:0000256" key="6">
    <source>
        <dbReference type="ARBA" id="ARBA00022989"/>
    </source>
</evidence>
<keyword evidence="7" id="KW-0472">Membrane</keyword>
<keyword evidence="6" id="KW-1133">Transmembrane helix</keyword>
<evidence type="ECO:0000313" key="11">
    <source>
        <dbReference type="Proteomes" id="UP001594351"/>
    </source>
</evidence>
<dbReference type="EMBL" id="JBHPBY010000569">
    <property type="protein sequence ID" value="MFC1853674.1"/>
    <property type="molecule type" value="Genomic_DNA"/>
</dbReference>
<dbReference type="InterPro" id="IPR050352">
    <property type="entry name" value="ABCG_transporters"/>
</dbReference>
<reference evidence="10 11" key="1">
    <citation type="submission" date="2024-09" db="EMBL/GenBank/DDBJ databases">
        <title>Laminarin stimulates single cell rates of sulfate reduction while oxygen inhibits transcriptomic activity in coastal marine sediment.</title>
        <authorList>
            <person name="Lindsay M."/>
            <person name="Orcutt B."/>
            <person name="Emerson D."/>
            <person name="Stepanauskas R."/>
            <person name="D'Angelo T."/>
        </authorList>
    </citation>
    <scope>NUCLEOTIDE SEQUENCE [LARGE SCALE GENOMIC DNA]</scope>
    <source>
        <strain evidence="10">SAG AM-311-K15</strain>
    </source>
</reference>
<comment type="subcellular location">
    <subcellularLocation>
        <location evidence="1">Membrane</location>
        <topology evidence="1">Multi-pass membrane protein</topology>
    </subcellularLocation>
</comment>
<dbReference type="Pfam" id="PF00005">
    <property type="entry name" value="ABC_tran"/>
    <property type="match status" value="1"/>
</dbReference>
<evidence type="ECO:0000256" key="5">
    <source>
        <dbReference type="ARBA" id="ARBA00022840"/>
    </source>
</evidence>
<protein>
    <submittedName>
        <fullName evidence="10">ABC transporter ATP-binding protein</fullName>
    </submittedName>
</protein>
<keyword evidence="3" id="KW-0812">Transmembrane</keyword>
<keyword evidence="11" id="KW-1185">Reference proteome</keyword>
<evidence type="ECO:0000256" key="8">
    <source>
        <dbReference type="SAM" id="MobiDB-lite"/>
    </source>
</evidence>
<dbReference type="InterPro" id="IPR003593">
    <property type="entry name" value="AAA+_ATPase"/>
</dbReference>
<evidence type="ECO:0000256" key="2">
    <source>
        <dbReference type="ARBA" id="ARBA00022448"/>
    </source>
</evidence>
<feature type="domain" description="ABC transporter" evidence="9">
    <location>
        <begin position="4"/>
        <end position="236"/>
    </location>
</feature>
<dbReference type="SMART" id="SM00382">
    <property type="entry name" value="AAA"/>
    <property type="match status" value="1"/>
</dbReference>
<accession>A0ABV6Z5E8</accession>
<feature type="compositionally biased region" description="Polar residues" evidence="8">
    <location>
        <begin position="300"/>
        <end position="317"/>
    </location>
</feature>
<dbReference type="PANTHER" id="PTHR48041">
    <property type="entry name" value="ABC TRANSPORTER G FAMILY MEMBER 28"/>
    <property type="match status" value="1"/>
</dbReference>
<dbReference type="Gene3D" id="3.40.50.300">
    <property type="entry name" value="P-loop containing nucleotide triphosphate hydrolases"/>
    <property type="match status" value="1"/>
</dbReference>
<gene>
    <name evidence="10" type="ORF">ACFL27_26115</name>
</gene>
<evidence type="ECO:0000259" key="9">
    <source>
        <dbReference type="PROSITE" id="PS50893"/>
    </source>
</evidence>
<dbReference type="InterPro" id="IPR027417">
    <property type="entry name" value="P-loop_NTPase"/>
</dbReference>